<evidence type="ECO:0000256" key="2">
    <source>
        <dbReference type="SAM" id="Phobius"/>
    </source>
</evidence>
<evidence type="ECO:0000313" key="3">
    <source>
        <dbReference type="EMBL" id="SER33204.1"/>
    </source>
</evidence>
<reference evidence="4" key="1">
    <citation type="submission" date="2016-10" db="EMBL/GenBank/DDBJ databases">
        <authorList>
            <person name="Varghese N."/>
            <person name="Submissions S."/>
        </authorList>
    </citation>
    <scope>NUCLEOTIDE SEQUENCE [LARGE SCALE GENOMIC DNA]</scope>
    <source>
        <strain evidence="4">CGMCC 4.6856</strain>
    </source>
</reference>
<keyword evidence="2" id="KW-0812">Transmembrane</keyword>
<accession>A0A1H9NB79</accession>
<sequence>MPSDGGWDVPLAPVDRGGADAPEAKGAEPRRGARWAVVIAAVLVVGLLGVLLGARVDWGRIIGWGPAPSPGPTSASPETSPPDEPSPTESADPGEDEATALDGLLTQSAVTRIKVSRAVSHLQACSADEDDAATLSDGATERQELATQLEDLALDSLPEGDRLRQDLDDAWTTSAEADTEYRNAYDEVAGDCTSTTLQSSSSYSRADDLSGEATQAKKDFVKRWNSIAETYGLAHREHVEI</sequence>
<feature type="region of interest" description="Disordered" evidence="1">
    <location>
        <begin position="67"/>
        <end position="96"/>
    </location>
</feature>
<name>A0A1H9NB79_9ACTN</name>
<feature type="region of interest" description="Disordered" evidence="1">
    <location>
        <begin position="1"/>
        <end position="30"/>
    </location>
</feature>
<dbReference type="EMBL" id="FOFA01000013">
    <property type="protein sequence ID" value="SER33204.1"/>
    <property type="molecule type" value="Genomic_DNA"/>
</dbReference>
<dbReference type="RefSeq" id="WP_091186686.1">
    <property type="nucleotide sequence ID" value="NZ_FOFA01000013.1"/>
</dbReference>
<evidence type="ECO:0000256" key="1">
    <source>
        <dbReference type="SAM" id="MobiDB-lite"/>
    </source>
</evidence>
<keyword evidence="2" id="KW-1133">Transmembrane helix</keyword>
<dbReference type="OrthoDB" id="3763497at2"/>
<gene>
    <name evidence="3" type="ORF">SAMN05421756_11363</name>
</gene>
<dbReference type="Proteomes" id="UP000198504">
    <property type="component" value="Unassembled WGS sequence"/>
</dbReference>
<protein>
    <submittedName>
        <fullName evidence="3">Uncharacterized protein</fullName>
    </submittedName>
</protein>
<evidence type="ECO:0000313" key="4">
    <source>
        <dbReference type="Proteomes" id="UP000198504"/>
    </source>
</evidence>
<dbReference type="AlphaFoldDB" id="A0A1H9NB79"/>
<dbReference type="STRING" id="1036181.SAMN05421756_11363"/>
<organism evidence="3 4">
    <name type="scientific">Microlunatus flavus</name>
    <dbReference type="NCBI Taxonomy" id="1036181"/>
    <lineage>
        <taxon>Bacteria</taxon>
        <taxon>Bacillati</taxon>
        <taxon>Actinomycetota</taxon>
        <taxon>Actinomycetes</taxon>
        <taxon>Propionibacteriales</taxon>
        <taxon>Propionibacteriaceae</taxon>
        <taxon>Microlunatus</taxon>
    </lineage>
</organism>
<proteinExistence type="predicted"/>
<keyword evidence="2" id="KW-0472">Membrane</keyword>
<feature type="transmembrane region" description="Helical" evidence="2">
    <location>
        <begin position="35"/>
        <end position="54"/>
    </location>
</feature>
<keyword evidence="4" id="KW-1185">Reference proteome</keyword>